<feature type="region of interest" description="Disordered" evidence="1">
    <location>
        <begin position="202"/>
        <end position="272"/>
    </location>
</feature>
<keyword evidence="3" id="KW-1185">Reference proteome</keyword>
<sequence length="272" mass="30634">MNNGFVKLIIVVIIGFVVIKACSSSGNDYRDSGQMENWEKSPVDELIKSLSDEQNFSIILYDMDAGDSGDSYKHKYRVVVEKPDTVQARETEWYPVSAGFFKQHLNDMGMEIASKKDGVVHKQAAPAGYTNYVGNQKYGHWVNRNGSSFWEFYGKYAFLSSMFNMMSYPVRRSYWDDYYGGYYGRGRSYYGPSGRTIYGTKNYTSSSSGRNTTWASKPPTFKDKVRNRVSRSTSASSSRKYSSGSSYSRTSRSSSRSSSGSSFRSRSGGFGK</sequence>
<evidence type="ECO:0000313" key="2">
    <source>
        <dbReference type="EMBL" id="MBL3658463.1"/>
    </source>
</evidence>
<name>A0A937K0L0_9BACT</name>
<evidence type="ECO:0000256" key="1">
    <source>
        <dbReference type="SAM" id="MobiDB-lite"/>
    </source>
</evidence>
<evidence type="ECO:0000313" key="3">
    <source>
        <dbReference type="Proteomes" id="UP000659388"/>
    </source>
</evidence>
<reference evidence="2" key="1">
    <citation type="submission" date="2021-01" db="EMBL/GenBank/DDBJ databases">
        <title>Fulvivirga kasyanovii gen. nov., sp nov., a novel member of the phylum Bacteroidetes isolated from seawater in a mussel farm.</title>
        <authorList>
            <person name="Zhao L.-H."/>
            <person name="Wang Z.-J."/>
        </authorList>
    </citation>
    <scope>NUCLEOTIDE SEQUENCE</scope>
    <source>
        <strain evidence="2">2943</strain>
    </source>
</reference>
<proteinExistence type="predicted"/>
<feature type="compositionally biased region" description="Polar residues" evidence="1">
    <location>
        <begin position="202"/>
        <end position="215"/>
    </location>
</feature>
<dbReference type="AlphaFoldDB" id="A0A937K0L0"/>
<gene>
    <name evidence="2" type="ORF">JL102_20085</name>
</gene>
<protein>
    <submittedName>
        <fullName evidence="2">Uncharacterized protein</fullName>
    </submittedName>
</protein>
<dbReference type="Proteomes" id="UP000659388">
    <property type="component" value="Unassembled WGS sequence"/>
</dbReference>
<dbReference type="RefSeq" id="WP_202246258.1">
    <property type="nucleotide sequence ID" value="NZ_JAESIY010000013.1"/>
</dbReference>
<accession>A0A937K0L0</accession>
<comment type="caution">
    <text evidence="2">The sequence shown here is derived from an EMBL/GenBank/DDBJ whole genome shotgun (WGS) entry which is preliminary data.</text>
</comment>
<feature type="compositionally biased region" description="Low complexity" evidence="1">
    <location>
        <begin position="230"/>
        <end position="272"/>
    </location>
</feature>
<dbReference type="EMBL" id="JAESIY010000013">
    <property type="protein sequence ID" value="MBL3658463.1"/>
    <property type="molecule type" value="Genomic_DNA"/>
</dbReference>
<organism evidence="2 3">
    <name type="scientific">Fulvivirga sediminis</name>
    <dbReference type="NCBI Taxonomy" id="2803949"/>
    <lineage>
        <taxon>Bacteria</taxon>
        <taxon>Pseudomonadati</taxon>
        <taxon>Bacteroidota</taxon>
        <taxon>Cytophagia</taxon>
        <taxon>Cytophagales</taxon>
        <taxon>Fulvivirgaceae</taxon>
        <taxon>Fulvivirga</taxon>
    </lineage>
</organism>